<comment type="similarity">
    <text evidence="2 4">Belongs to the class-III pyridoxal-phosphate-dependent aminotransferase family.</text>
</comment>
<protein>
    <submittedName>
        <fullName evidence="5">Aminotransferase class III-fold pyridoxal phosphate-dependent enzyme</fullName>
    </submittedName>
</protein>
<dbReference type="Proteomes" id="UP000602395">
    <property type="component" value="Unassembled WGS sequence"/>
</dbReference>
<dbReference type="EMBL" id="JACWMS010000001">
    <property type="protein sequence ID" value="MBD1319267.1"/>
    <property type="molecule type" value="Genomic_DNA"/>
</dbReference>
<evidence type="ECO:0000313" key="5">
    <source>
        <dbReference type="EMBL" id="MBD1319267.1"/>
    </source>
</evidence>
<dbReference type="PANTHER" id="PTHR11986:SF58">
    <property type="entry name" value="LEUCINE_METHIONINE RACEMASE"/>
    <property type="match status" value="1"/>
</dbReference>
<dbReference type="Gene3D" id="3.90.1150.10">
    <property type="entry name" value="Aspartate Aminotransferase, domain 1"/>
    <property type="match status" value="1"/>
</dbReference>
<evidence type="ECO:0000313" key="6">
    <source>
        <dbReference type="Proteomes" id="UP000602395"/>
    </source>
</evidence>
<dbReference type="GO" id="GO:0008483">
    <property type="term" value="F:transaminase activity"/>
    <property type="evidence" value="ECO:0007669"/>
    <property type="project" value="UniProtKB-KW"/>
</dbReference>
<evidence type="ECO:0000256" key="2">
    <source>
        <dbReference type="ARBA" id="ARBA00008954"/>
    </source>
</evidence>
<proteinExistence type="inferred from homology"/>
<comment type="cofactor">
    <cofactor evidence="1">
        <name>pyridoxal 5'-phosphate</name>
        <dbReference type="ChEBI" id="CHEBI:597326"/>
    </cofactor>
</comment>
<organism evidence="5 6">
    <name type="scientific">Gordonia hankookensis</name>
    <dbReference type="NCBI Taxonomy" id="589403"/>
    <lineage>
        <taxon>Bacteria</taxon>
        <taxon>Bacillati</taxon>
        <taxon>Actinomycetota</taxon>
        <taxon>Actinomycetes</taxon>
        <taxon>Mycobacteriales</taxon>
        <taxon>Gordoniaceae</taxon>
        <taxon>Gordonia</taxon>
    </lineage>
</organism>
<sequence length="439" mass="45830">MTVTAESMQTAQTATLSPALKQATPVVVDHALGSWIHGTDGNDYLDFTTGIGVTSTGHCHPRVVAAAQEQCTKIIHAQYTTVMHPPLLELTEKLGHVLPLGLDSVFYANSGSEAVEAAIRLARMATARPNIVVFQGGFHGRTVAAASLTTAGTKFSAGFSPLMAGVHMSPFPYAYRYGWDTDTAVDFALRELDYLLQSRVAPNDTAAFLIEPVLGDGGYLPTPPRFLEGLRERADRHGIVLILDEVQAGFGRTGKFWGHQHAADLTPDILITAKGLASGFPISAIAASTELMSKAWPGSQGGTYGGNAVAAAAAVATIDVIHDENLVDNARVRGEQMLAGLQQIATGFDAIGDVRGLGLMAGIEFVTAGDGTTPVPDAAAAAAVQQATTRHGLLTLTCGPAGNVVRLIPALVVTEDEIATGLDRFAAALSDALPRDTLG</sequence>
<dbReference type="SUPFAM" id="SSF53383">
    <property type="entry name" value="PLP-dependent transferases"/>
    <property type="match status" value="1"/>
</dbReference>
<name>A0ABR7W8W9_9ACTN</name>
<keyword evidence="5" id="KW-0032">Aminotransferase</keyword>
<comment type="caution">
    <text evidence="5">The sequence shown here is derived from an EMBL/GenBank/DDBJ whole genome shotgun (WGS) entry which is preliminary data.</text>
</comment>
<gene>
    <name evidence="5" type="ORF">IDF66_06695</name>
</gene>
<dbReference type="InterPro" id="IPR005814">
    <property type="entry name" value="Aminotrans_3"/>
</dbReference>
<dbReference type="InterPro" id="IPR015421">
    <property type="entry name" value="PyrdxlP-dep_Trfase_major"/>
</dbReference>
<dbReference type="InterPro" id="IPR050103">
    <property type="entry name" value="Class-III_PLP-dep_AT"/>
</dbReference>
<dbReference type="RefSeq" id="WP_190266123.1">
    <property type="nucleotide sequence ID" value="NZ_BAABAD010000003.1"/>
</dbReference>
<evidence type="ECO:0000256" key="3">
    <source>
        <dbReference type="ARBA" id="ARBA00022898"/>
    </source>
</evidence>
<dbReference type="CDD" id="cd00610">
    <property type="entry name" value="OAT_like"/>
    <property type="match status" value="1"/>
</dbReference>
<reference evidence="5 6" key="1">
    <citation type="submission" date="2020-09" db="EMBL/GenBank/DDBJ databases">
        <title>Novel species in genus Gordonia.</title>
        <authorList>
            <person name="Zhang G."/>
        </authorList>
    </citation>
    <scope>NUCLEOTIDE SEQUENCE [LARGE SCALE GENOMIC DNA]</scope>
    <source>
        <strain evidence="5 6">ON-33</strain>
    </source>
</reference>
<evidence type="ECO:0000256" key="4">
    <source>
        <dbReference type="RuleBase" id="RU003560"/>
    </source>
</evidence>
<dbReference type="Pfam" id="PF00202">
    <property type="entry name" value="Aminotran_3"/>
    <property type="match status" value="1"/>
</dbReference>
<accession>A0ABR7W8W9</accession>
<dbReference type="InterPro" id="IPR049704">
    <property type="entry name" value="Aminotrans_3_PPA_site"/>
</dbReference>
<keyword evidence="6" id="KW-1185">Reference proteome</keyword>
<dbReference type="PROSITE" id="PS00600">
    <property type="entry name" value="AA_TRANSFER_CLASS_3"/>
    <property type="match status" value="1"/>
</dbReference>
<dbReference type="PANTHER" id="PTHR11986">
    <property type="entry name" value="AMINOTRANSFERASE CLASS III"/>
    <property type="match status" value="1"/>
</dbReference>
<dbReference type="InterPro" id="IPR015424">
    <property type="entry name" value="PyrdxlP-dep_Trfase"/>
</dbReference>
<keyword evidence="3 4" id="KW-0663">Pyridoxal phosphate</keyword>
<dbReference type="InterPro" id="IPR015422">
    <property type="entry name" value="PyrdxlP-dep_Trfase_small"/>
</dbReference>
<dbReference type="Gene3D" id="3.40.640.10">
    <property type="entry name" value="Type I PLP-dependent aspartate aminotransferase-like (Major domain)"/>
    <property type="match status" value="1"/>
</dbReference>
<evidence type="ECO:0000256" key="1">
    <source>
        <dbReference type="ARBA" id="ARBA00001933"/>
    </source>
</evidence>
<keyword evidence="5" id="KW-0808">Transferase</keyword>
<dbReference type="PIRSF" id="PIRSF000521">
    <property type="entry name" value="Transaminase_4ab_Lys_Orn"/>
    <property type="match status" value="1"/>
</dbReference>